<proteinExistence type="predicted"/>
<keyword evidence="1" id="KW-1133">Transmembrane helix</keyword>
<accession>A0A182NSM4</accession>
<reference evidence="3" key="1">
    <citation type="submission" date="2013-03" db="EMBL/GenBank/DDBJ databases">
        <title>The Genome Sequence of Anopheles dirus WRAIR2.</title>
        <authorList>
            <consortium name="The Broad Institute Genomics Platform"/>
            <person name="Neafsey D.E."/>
            <person name="Walton C."/>
            <person name="Walker B."/>
            <person name="Young S.K."/>
            <person name="Zeng Q."/>
            <person name="Gargeya S."/>
            <person name="Fitzgerald M."/>
            <person name="Haas B."/>
            <person name="Abouelleil A."/>
            <person name="Allen A.W."/>
            <person name="Alvarado L."/>
            <person name="Arachchi H.M."/>
            <person name="Berlin A.M."/>
            <person name="Chapman S.B."/>
            <person name="Gainer-Dewar J."/>
            <person name="Goldberg J."/>
            <person name="Griggs A."/>
            <person name="Gujja S."/>
            <person name="Hansen M."/>
            <person name="Howarth C."/>
            <person name="Imamovic A."/>
            <person name="Ireland A."/>
            <person name="Larimer J."/>
            <person name="McCowan C."/>
            <person name="Murphy C."/>
            <person name="Pearson M."/>
            <person name="Poon T.W."/>
            <person name="Priest M."/>
            <person name="Roberts A."/>
            <person name="Saif S."/>
            <person name="Shea T."/>
            <person name="Sisk P."/>
            <person name="Sykes S."/>
            <person name="Wortman J."/>
            <person name="Nusbaum C."/>
            <person name="Birren B."/>
        </authorList>
    </citation>
    <scope>NUCLEOTIDE SEQUENCE [LARGE SCALE GENOMIC DNA]</scope>
    <source>
        <strain evidence="3">WRAIR2</strain>
    </source>
</reference>
<organism evidence="2 3">
    <name type="scientific">Anopheles dirus</name>
    <dbReference type="NCBI Taxonomy" id="7168"/>
    <lineage>
        <taxon>Eukaryota</taxon>
        <taxon>Metazoa</taxon>
        <taxon>Ecdysozoa</taxon>
        <taxon>Arthropoda</taxon>
        <taxon>Hexapoda</taxon>
        <taxon>Insecta</taxon>
        <taxon>Pterygota</taxon>
        <taxon>Neoptera</taxon>
        <taxon>Endopterygota</taxon>
        <taxon>Diptera</taxon>
        <taxon>Nematocera</taxon>
        <taxon>Culicoidea</taxon>
        <taxon>Culicidae</taxon>
        <taxon>Anophelinae</taxon>
        <taxon>Anopheles</taxon>
    </lineage>
</organism>
<evidence type="ECO:0000313" key="3">
    <source>
        <dbReference type="Proteomes" id="UP000075884"/>
    </source>
</evidence>
<feature type="transmembrane region" description="Helical" evidence="1">
    <location>
        <begin position="137"/>
        <end position="158"/>
    </location>
</feature>
<name>A0A182NSM4_9DIPT</name>
<keyword evidence="3" id="KW-1185">Reference proteome</keyword>
<evidence type="ECO:0000256" key="1">
    <source>
        <dbReference type="SAM" id="Phobius"/>
    </source>
</evidence>
<evidence type="ECO:0000313" key="2">
    <source>
        <dbReference type="EnsemblMetazoa" id="ADIR010664-PA"/>
    </source>
</evidence>
<protein>
    <submittedName>
        <fullName evidence="2">Uncharacterized protein</fullName>
    </submittedName>
</protein>
<sequence>MATVRLKKNHSLLLLLNNNLRINLNDKLPLNNATTDKTYNCNNLKQHQSPATLASGALVKPASTGTTRSDVIGQSSGFISSLKPSPTLSLLSSVTNLFYHHRKAFRRKNGTGRGAVAVTHGRQPIGTNGDARQLNSAVTVVVLLHSIILVVVVAFATATTITTATIGTAALGADGLVFTERPSLMAEAQRNSSSSIQSTATVELVQLRTNSFASYELKYCADYEGEPEKQPKLKFNRYRLATTFDGLKSALLRAQSIHHGTPWALN</sequence>
<dbReference type="VEuPathDB" id="VectorBase:ADIR010664"/>
<dbReference type="AlphaFoldDB" id="A0A182NSM4"/>
<reference evidence="2" key="2">
    <citation type="submission" date="2020-05" db="UniProtKB">
        <authorList>
            <consortium name="EnsemblMetazoa"/>
        </authorList>
    </citation>
    <scope>IDENTIFICATION</scope>
    <source>
        <strain evidence="2">WRAIR2</strain>
    </source>
</reference>
<dbReference type="EnsemblMetazoa" id="ADIR010664-RA">
    <property type="protein sequence ID" value="ADIR010664-PA"/>
    <property type="gene ID" value="ADIR010664"/>
</dbReference>
<keyword evidence="1" id="KW-0472">Membrane</keyword>
<dbReference type="Proteomes" id="UP000075884">
    <property type="component" value="Unassembled WGS sequence"/>
</dbReference>
<keyword evidence="1" id="KW-0812">Transmembrane</keyword>